<accession>A0ACC1JQP2</accession>
<organism evidence="1 2">
    <name type="scientific">Coemansia nantahalensis</name>
    <dbReference type="NCBI Taxonomy" id="2789366"/>
    <lineage>
        <taxon>Eukaryota</taxon>
        <taxon>Fungi</taxon>
        <taxon>Fungi incertae sedis</taxon>
        <taxon>Zoopagomycota</taxon>
        <taxon>Kickxellomycotina</taxon>
        <taxon>Kickxellomycetes</taxon>
        <taxon>Kickxellales</taxon>
        <taxon>Kickxellaceae</taxon>
        <taxon>Coemansia</taxon>
    </lineage>
</organism>
<evidence type="ECO:0000313" key="2">
    <source>
        <dbReference type="Proteomes" id="UP001140234"/>
    </source>
</evidence>
<dbReference type="EMBL" id="JANBUJ010002008">
    <property type="protein sequence ID" value="KAJ2765430.1"/>
    <property type="molecule type" value="Genomic_DNA"/>
</dbReference>
<reference evidence="1" key="1">
    <citation type="submission" date="2022-07" db="EMBL/GenBank/DDBJ databases">
        <title>Phylogenomic reconstructions and comparative analyses of Kickxellomycotina fungi.</title>
        <authorList>
            <person name="Reynolds N.K."/>
            <person name="Stajich J.E."/>
            <person name="Barry K."/>
            <person name="Grigoriev I.V."/>
            <person name="Crous P."/>
            <person name="Smith M.E."/>
        </authorList>
    </citation>
    <scope>NUCLEOTIDE SEQUENCE</scope>
    <source>
        <strain evidence="1">CBS 109366</strain>
    </source>
</reference>
<proteinExistence type="predicted"/>
<keyword evidence="2" id="KW-1185">Reference proteome</keyword>
<gene>
    <name evidence="1" type="ORF">IWQ57_004780</name>
</gene>
<name>A0ACC1JQP2_9FUNG</name>
<sequence length="320" mass="35814">MSRSYGLGLGLSWLRATRGSLPLYGAGAVAAIAACYMLGDQWISLRRRLAITNRKQADQCSAAGEHVSDLFASLCIGGRFVNPFETWRDKTLWDFVRWIVTRSGGNGIPRDRSLLEHDLPVVRPHFALLDALSRPENARGTTSPDDQEARVDMAGVDPARTISATWLGQSTCFVQVEGLNVLTDPIFQRRTVFSWLGPERLRPVPCRLDELPHPDVVLVSHNHFDHLDAQVVRELGNSVTWYVPLGLRDWFARRGIYKVRELDWWQAVDHTVGGRTYRITATPTQHWSGRNGLDSNCSLWAGFVVQGSVSSIFHCGDTGY</sequence>
<comment type="caution">
    <text evidence="1">The sequence shown here is derived from an EMBL/GenBank/DDBJ whole genome shotgun (WGS) entry which is preliminary data.</text>
</comment>
<feature type="non-terminal residue" evidence="1">
    <location>
        <position position="320"/>
    </location>
</feature>
<dbReference type="Proteomes" id="UP001140234">
    <property type="component" value="Unassembled WGS sequence"/>
</dbReference>
<protein>
    <submittedName>
        <fullName evidence="1">Uncharacterized protein</fullName>
    </submittedName>
</protein>
<evidence type="ECO:0000313" key="1">
    <source>
        <dbReference type="EMBL" id="KAJ2765430.1"/>
    </source>
</evidence>